<dbReference type="Proteomes" id="UP000038010">
    <property type="component" value="Unassembled WGS sequence"/>
</dbReference>
<dbReference type="VEuPathDB" id="FungiDB:AB675_7654"/>
<reference evidence="2 3" key="1">
    <citation type="submission" date="2015-06" db="EMBL/GenBank/DDBJ databases">
        <title>Draft genome of the ant-associated black yeast Phialophora attae CBS 131958.</title>
        <authorList>
            <person name="Moreno L.F."/>
            <person name="Stielow B.J."/>
            <person name="de Hoog S."/>
            <person name="Vicente V.A."/>
            <person name="Weiss V.A."/>
            <person name="de Vries M."/>
            <person name="Cruz L.M."/>
            <person name="Souza E.M."/>
        </authorList>
    </citation>
    <scope>NUCLEOTIDE SEQUENCE [LARGE SCALE GENOMIC DNA]</scope>
    <source>
        <strain evidence="2 3">CBS 131958</strain>
    </source>
</reference>
<accession>A0A0N1P1B9</accession>
<protein>
    <recommendedName>
        <fullName evidence="4">BTB domain-containing protein</fullName>
    </recommendedName>
</protein>
<proteinExistence type="predicted"/>
<sequence>MSSFSYLAGELLRRADIRLIRRRRPDLGHLTDDDLATGRHGKITVMSEAPGTHRNVVVEVPKKPCSSIIINDDDPDIVMDIQTEKYPVINQITRPVLTTAQKRKRDEEDPLTSRHNKMVQVLVGPEESSFRLFENDIRVVPFFRGCLDATMIEADEKIVRMPEDDAAVFEAAAYFIRYHKLEKLLAESCKQDVPVDVHDSSGQNQPRSIDRDARAKPSKVALQLYFLANKLMYQPLQDAVFADIESFMKGKCFATYEIKMIEEKLGGQDGDQLREYVLKSVAEYIHHFKGWKKFDENGQIKYREARYRDVAGFVIEALVKYPSNGK</sequence>
<dbReference type="EMBL" id="LFJN01000012">
    <property type="protein sequence ID" value="KPI40454.1"/>
    <property type="molecule type" value="Genomic_DNA"/>
</dbReference>
<evidence type="ECO:0000256" key="1">
    <source>
        <dbReference type="SAM" id="MobiDB-lite"/>
    </source>
</evidence>
<gene>
    <name evidence="2" type="ORF">AB675_7654</name>
</gene>
<dbReference type="AlphaFoldDB" id="A0A0N1P1B9"/>
<dbReference type="Gene3D" id="3.30.710.10">
    <property type="entry name" value="Potassium Channel Kv1.1, Chain A"/>
    <property type="match status" value="1"/>
</dbReference>
<dbReference type="RefSeq" id="XP_018000417.1">
    <property type="nucleotide sequence ID" value="XM_018148040.1"/>
</dbReference>
<feature type="region of interest" description="Disordered" evidence="1">
    <location>
        <begin position="195"/>
        <end position="214"/>
    </location>
</feature>
<comment type="caution">
    <text evidence="2">The sequence shown here is derived from an EMBL/GenBank/DDBJ whole genome shotgun (WGS) entry which is preliminary data.</text>
</comment>
<dbReference type="GeneID" id="28739920"/>
<dbReference type="InterPro" id="IPR011333">
    <property type="entry name" value="SKP1/BTB/POZ_sf"/>
</dbReference>
<evidence type="ECO:0008006" key="4">
    <source>
        <dbReference type="Google" id="ProtNLM"/>
    </source>
</evidence>
<dbReference type="OrthoDB" id="3640545at2759"/>
<name>A0A0N1P1B9_9EURO</name>
<keyword evidence="3" id="KW-1185">Reference proteome</keyword>
<evidence type="ECO:0000313" key="3">
    <source>
        <dbReference type="Proteomes" id="UP000038010"/>
    </source>
</evidence>
<evidence type="ECO:0000313" key="2">
    <source>
        <dbReference type="EMBL" id="KPI40454.1"/>
    </source>
</evidence>
<organism evidence="2 3">
    <name type="scientific">Cyphellophora attinorum</name>
    <dbReference type="NCBI Taxonomy" id="1664694"/>
    <lineage>
        <taxon>Eukaryota</taxon>
        <taxon>Fungi</taxon>
        <taxon>Dikarya</taxon>
        <taxon>Ascomycota</taxon>
        <taxon>Pezizomycotina</taxon>
        <taxon>Eurotiomycetes</taxon>
        <taxon>Chaetothyriomycetidae</taxon>
        <taxon>Chaetothyriales</taxon>
        <taxon>Cyphellophoraceae</taxon>
        <taxon>Cyphellophora</taxon>
    </lineage>
</organism>